<accession>A0AAU7VIZ3</accession>
<keyword evidence="2" id="KW-1133">Transmembrane helix</keyword>
<dbReference type="RefSeq" id="WP_350342748.1">
    <property type="nucleotide sequence ID" value="NZ_CP158367.1"/>
</dbReference>
<protein>
    <submittedName>
        <fullName evidence="3">Uncharacterized protein</fullName>
    </submittedName>
</protein>
<feature type="region of interest" description="Disordered" evidence="1">
    <location>
        <begin position="57"/>
        <end position="84"/>
    </location>
</feature>
<dbReference type="AlphaFoldDB" id="A0AAU7VIZ3"/>
<reference evidence="3" key="2">
    <citation type="submission" date="2024-06" db="EMBL/GenBank/DDBJ databases">
        <authorList>
            <person name="Petrova K.O."/>
            <person name="Toshchakov S.V."/>
            <person name="Boltjanskaja Y.V."/>
            <person name="Kevbrin V."/>
        </authorList>
    </citation>
    <scope>NUCLEOTIDE SEQUENCE</scope>
    <source>
        <strain evidence="3">Z-910T</strain>
    </source>
</reference>
<name>A0AAU7VIZ3_9FIRM</name>
<organism evidence="3">
    <name type="scientific">Proteinivorax tanatarense</name>
    <dbReference type="NCBI Taxonomy" id="1260629"/>
    <lineage>
        <taxon>Bacteria</taxon>
        <taxon>Bacillati</taxon>
        <taxon>Bacillota</taxon>
        <taxon>Clostridia</taxon>
        <taxon>Eubacteriales</taxon>
        <taxon>Proteinivoracaceae</taxon>
        <taxon>Proteinivorax</taxon>
    </lineage>
</organism>
<sequence length="84" mass="9781">MTKGYFKTLGVIAMIIVALLYYPRVSTDYIGGYFAIVWYFVAVLSLVASFKQMSKEEQQSEEESRTFKQNRASYERDRGYKVRG</sequence>
<dbReference type="EMBL" id="CP158367">
    <property type="protein sequence ID" value="XBX73987.1"/>
    <property type="molecule type" value="Genomic_DNA"/>
</dbReference>
<feature type="transmembrane region" description="Helical" evidence="2">
    <location>
        <begin position="29"/>
        <end position="50"/>
    </location>
</feature>
<evidence type="ECO:0000256" key="1">
    <source>
        <dbReference type="SAM" id="MobiDB-lite"/>
    </source>
</evidence>
<keyword evidence="2" id="KW-0472">Membrane</keyword>
<feature type="compositionally biased region" description="Basic and acidic residues" evidence="1">
    <location>
        <begin position="57"/>
        <end position="66"/>
    </location>
</feature>
<evidence type="ECO:0000256" key="2">
    <source>
        <dbReference type="SAM" id="Phobius"/>
    </source>
</evidence>
<feature type="transmembrane region" description="Helical" evidence="2">
    <location>
        <begin position="5"/>
        <end position="23"/>
    </location>
</feature>
<proteinExistence type="predicted"/>
<evidence type="ECO:0000313" key="3">
    <source>
        <dbReference type="EMBL" id="XBX73987.1"/>
    </source>
</evidence>
<gene>
    <name evidence="3" type="ORF">PRVXT_002006</name>
</gene>
<feature type="compositionally biased region" description="Basic and acidic residues" evidence="1">
    <location>
        <begin position="73"/>
        <end position="84"/>
    </location>
</feature>
<keyword evidence="2" id="KW-0812">Transmembrane</keyword>
<reference evidence="3" key="1">
    <citation type="journal article" date="2013" name="Extremophiles">
        <title>Proteinivorax tanatarense gen. nov., sp. nov., an anaerobic, haloalkaliphilic, proteolytic bacterium isolated from a decaying algal bloom, and proposal of Proteinivoraceae fam. nov.</title>
        <authorList>
            <person name="Kevbrin V."/>
            <person name="Boltyanskaya Y."/>
            <person name="Zhilina T."/>
            <person name="Kolganova T."/>
            <person name="Lavrentjeva E."/>
            <person name="Kuznetsov B."/>
        </authorList>
    </citation>
    <scope>NUCLEOTIDE SEQUENCE</scope>
    <source>
        <strain evidence="3">Z-910T</strain>
    </source>
</reference>